<dbReference type="InterPro" id="IPR040982">
    <property type="entry name" value="DNA_pol3_finger"/>
</dbReference>
<dbReference type="Pfam" id="PF07733">
    <property type="entry name" value="DNA_pol3_alpha"/>
    <property type="match status" value="1"/>
</dbReference>
<dbReference type="EC" id="2.7.7.7" evidence="2"/>
<comment type="subcellular location">
    <subcellularLocation>
        <location evidence="1">Cytoplasm</location>
    </subcellularLocation>
</comment>
<keyword evidence="6" id="KW-0235">DNA replication</keyword>
<evidence type="ECO:0000313" key="11">
    <source>
        <dbReference type="Proteomes" id="UP001295463"/>
    </source>
</evidence>
<dbReference type="InterPro" id="IPR041931">
    <property type="entry name" value="DNA_pol3_alpha_thumb_dom"/>
</dbReference>
<dbReference type="NCBIfam" id="TIGR00594">
    <property type="entry name" value="polc"/>
    <property type="match status" value="1"/>
</dbReference>
<keyword evidence="11" id="KW-1185">Reference proteome</keyword>
<keyword evidence="4 10" id="KW-0808">Transferase</keyword>
<dbReference type="PANTHER" id="PTHR32294:SF0">
    <property type="entry name" value="DNA POLYMERASE III SUBUNIT ALPHA"/>
    <property type="match status" value="1"/>
</dbReference>
<dbReference type="Proteomes" id="UP001295463">
    <property type="component" value="Chromosome"/>
</dbReference>
<protein>
    <recommendedName>
        <fullName evidence="3">DNA polymerase III subunit alpha</fullName>
        <ecNumber evidence="2">2.7.7.7</ecNumber>
    </recommendedName>
</protein>
<dbReference type="EMBL" id="OW150024">
    <property type="protein sequence ID" value="CAH2031728.1"/>
    <property type="molecule type" value="Genomic_DNA"/>
</dbReference>
<dbReference type="InterPro" id="IPR003141">
    <property type="entry name" value="Pol/His_phosphatase_N"/>
</dbReference>
<evidence type="ECO:0000256" key="8">
    <source>
        <dbReference type="ARBA" id="ARBA00049244"/>
    </source>
</evidence>
<dbReference type="Gene3D" id="2.40.50.140">
    <property type="entry name" value="Nucleic acid-binding proteins"/>
    <property type="match status" value="1"/>
</dbReference>
<dbReference type="Pfam" id="PF14579">
    <property type="entry name" value="HHH_6"/>
    <property type="match status" value="1"/>
</dbReference>
<evidence type="ECO:0000256" key="2">
    <source>
        <dbReference type="ARBA" id="ARBA00012417"/>
    </source>
</evidence>
<dbReference type="GO" id="GO:0003887">
    <property type="term" value="F:DNA-directed DNA polymerase activity"/>
    <property type="evidence" value="ECO:0007669"/>
    <property type="project" value="UniProtKB-EC"/>
</dbReference>
<feature type="domain" description="Polymerase/histidinol phosphatase N-terminal" evidence="9">
    <location>
        <begin position="14"/>
        <end position="81"/>
    </location>
</feature>
<keyword evidence="7" id="KW-0239">DNA-directed DNA polymerase</keyword>
<dbReference type="CDD" id="cd12113">
    <property type="entry name" value="PHP_PolIIIA_DnaE3"/>
    <property type="match status" value="1"/>
</dbReference>
<dbReference type="InterPro" id="IPR004805">
    <property type="entry name" value="DnaE2/DnaE/PolC"/>
</dbReference>
<organism evidence="10 11">
    <name type="scientific">Trichlorobacter ammonificans</name>
    <dbReference type="NCBI Taxonomy" id="2916410"/>
    <lineage>
        <taxon>Bacteria</taxon>
        <taxon>Pseudomonadati</taxon>
        <taxon>Thermodesulfobacteriota</taxon>
        <taxon>Desulfuromonadia</taxon>
        <taxon>Geobacterales</taxon>
        <taxon>Geobacteraceae</taxon>
        <taxon>Trichlorobacter</taxon>
    </lineage>
</organism>
<sequence>MEVAASADAVTPFVHLHLHSQYSLLDGAIRIEDLVAKAKAYNMPALAITDHGNMFGAVEFYLKCKKAGIKPLIGCELYIAPDSRFSKDSKGISEAAYHLILLCENLEGYKNLSYLTSAGFKEGFYYRPRIDRELLEKHADGLIALSACLKGEVAMQCGRGRMEEAIETARWYADLFPGRYYIELQENTLPEQDTVNKRLLEVARELALPLVATNDCHYLNREDARAHEVLLCIQTGKTMSDPTHMKFSADEFYVKTPQEMAAAFSYVPEAVANTVRIAERCNLELPLEQEYYFPHFEPPAGKSHDDLLAEQARKGLAERLVTIRAKYPDMTPEQEQAYHDRLQVELDCIRAMKFPAYFLIVADFINWAKEHGIPVGPGRGSAAGSLVAYAIRITDLDPLPYNLLFERFLNPERISMPDIDVDFCQDQREKVIDYVVNKYGRDRVCQIITFGTMKAKAVVRDVGRALDMTYGDVDRIAKLIPDDLKMTIEKAIKQEAQLRELAESDPKVKELLETAVCLEGLTRHASTHAAGVVVAPNRMEEFLPVYKDQKTGSINTQYSMKYVEMVGLVKFDFLGLKNLTVIQNAVRLVREGKDPNFDIAVLRDDDKASYDLISSGNTTGIFQLESSGMKEMLVKLKPSCFEDVIAACALYRPGPLGCGMVDDFIERKHGRQKVVYDLPQLEPILKDTYGVIVYQEQVMQISRSLAGYSLGRADLLRRAMGKKDPAVMAKEKEPFLAGAKAQGIDPKKAEAIFDQMAKFAEYGFNKSHSAAYALIAYQTAYLKAHYPVEFMAALLTCDMDSTDKVLKNISDCREQGIEVLPPDINSSGQSFTVVGNSMRFGLGAIKGVGAGAVESIIEARAEGPFTDLYDFCERVDLRRVNKRVLEALIKCGAFDSLHRWRAPLMAALDDAMATGQKFQEERDSAQVSLFGDMPAATAPRSGRKLPNVEEWHDKEKLGYEKEALGFLITGHPLDRYAADIQRLASSTITGLSDLPDGSEVRLCGIVTACKEITTKKGDRMGFVTLEDLTGAIEITVFSDMYVPAVGLLKSDDPLVITGKLEKGEKGCKLLVMKPQEGNGRKFQQGGNGDIRLLHDVQAQATTRVRLALRLPELSSDRLQPIRELLERYPGNLPVQVQFEIPNRSRTTIKLPDHLKVAASDEFRVAVERCVGYNAAIFE</sequence>
<reference evidence="10 11" key="1">
    <citation type="submission" date="2022-03" db="EMBL/GenBank/DDBJ databases">
        <authorList>
            <person name="Koch H."/>
        </authorList>
    </citation>
    <scope>NUCLEOTIDE SEQUENCE [LARGE SCALE GENOMIC DNA]</scope>
    <source>
        <strain evidence="10 11">G1</strain>
    </source>
</reference>
<dbReference type="Pfam" id="PF01336">
    <property type="entry name" value="tRNA_anti-codon"/>
    <property type="match status" value="1"/>
</dbReference>
<evidence type="ECO:0000256" key="6">
    <source>
        <dbReference type="ARBA" id="ARBA00022705"/>
    </source>
</evidence>
<dbReference type="InterPro" id="IPR012340">
    <property type="entry name" value="NA-bd_OB-fold"/>
</dbReference>
<dbReference type="InterPro" id="IPR029460">
    <property type="entry name" value="DNAPol_HHH"/>
</dbReference>
<evidence type="ECO:0000256" key="3">
    <source>
        <dbReference type="ARBA" id="ARBA00019114"/>
    </source>
</evidence>
<evidence type="ECO:0000256" key="7">
    <source>
        <dbReference type="ARBA" id="ARBA00022932"/>
    </source>
</evidence>
<dbReference type="InterPro" id="IPR004013">
    <property type="entry name" value="PHP_dom"/>
</dbReference>
<dbReference type="Pfam" id="PF02811">
    <property type="entry name" value="PHP"/>
    <property type="match status" value="1"/>
</dbReference>
<dbReference type="SUPFAM" id="SSF160975">
    <property type="entry name" value="AF1531-like"/>
    <property type="match status" value="1"/>
</dbReference>
<evidence type="ECO:0000256" key="5">
    <source>
        <dbReference type="ARBA" id="ARBA00022695"/>
    </source>
</evidence>
<dbReference type="PANTHER" id="PTHR32294">
    <property type="entry name" value="DNA POLYMERASE III SUBUNIT ALPHA"/>
    <property type="match status" value="1"/>
</dbReference>
<dbReference type="NCBIfam" id="NF005298">
    <property type="entry name" value="PRK06826.1"/>
    <property type="match status" value="1"/>
</dbReference>
<gene>
    <name evidence="10" type="primary">dnaE</name>
    <name evidence="10" type="ORF">GEAMG1_1896</name>
</gene>
<evidence type="ECO:0000313" key="10">
    <source>
        <dbReference type="EMBL" id="CAH2031728.1"/>
    </source>
</evidence>
<dbReference type="InterPro" id="IPR016195">
    <property type="entry name" value="Pol/histidinol_Pase-like"/>
</dbReference>
<dbReference type="CDD" id="cd04485">
    <property type="entry name" value="DnaE_OBF"/>
    <property type="match status" value="1"/>
</dbReference>
<keyword evidence="5 10" id="KW-0548">Nucleotidyltransferase</keyword>
<accession>A0ABN8HFY5</accession>
<dbReference type="Gene3D" id="3.20.20.140">
    <property type="entry name" value="Metal-dependent hydrolases"/>
    <property type="match status" value="1"/>
</dbReference>
<dbReference type="InterPro" id="IPR011708">
    <property type="entry name" value="DNA_pol3_alpha_NTPase_dom"/>
</dbReference>
<evidence type="ECO:0000259" key="9">
    <source>
        <dbReference type="SMART" id="SM00481"/>
    </source>
</evidence>
<comment type="catalytic activity">
    <reaction evidence="8">
        <text>DNA(n) + a 2'-deoxyribonucleoside 5'-triphosphate = DNA(n+1) + diphosphate</text>
        <dbReference type="Rhea" id="RHEA:22508"/>
        <dbReference type="Rhea" id="RHEA-COMP:17339"/>
        <dbReference type="Rhea" id="RHEA-COMP:17340"/>
        <dbReference type="ChEBI" id="CHEBI:33019"/>
        <dbReference type="ChEBI" id="CHEBI:61560"/>
        <dbReference type="ChEBI" id="CHEBI:173112"/>
        <dbReference type="EC" id="2.7.7.7"/>
    </reaction>
</comment>
<evidence type="ECO:0000256" key="1">
    <source>
        <dbReference type="ARBA" id="ARBA00004496"/>
    </source>
</evidence>
<evidence type="ECO:0000256" key="4">
    <source>
        <dbReference type="ARBA" id="ARBA00022679"/>
    </source>
</evidence>
<dbReference type="Pfam" id="PF17657">
    <property type="entry name" value="DNA_pol3_finger"/>
    <property type="match status" value="1"/>
</dbReference>
<dbReference type="Gene3D" id="1.10.150.870">
    <property type="match status" value="1"/>
</dbReference>
<dbReference type="Gene3D" id="1.10.10.1600">
    <property type="entry name" value="Bacterial DNA polymerase III alpha subunit, thumb domain"/>
    <property type="match status" value="1"/>
</dbReference>
<name>A0ABN8HFY5_9BACT</name>
<dbReference type="SMART" id="SM00481">
    <property type="entry name" value="POLIIIAc"/>
    <property type="match status" value="1"/>
</dbReference>
<proteinExistence type="predicted"/>
<dbReference type="InterPro" id="IPR004365">
    <property type="entry name" value="NA-bd_OB_tRNA"/>
</dbReference>
<dbReference type="RefSeq" id="WP_305732531.1">
    <property type="nucleotide sequence ID" value="NZ_OW150024.1"/>
</dbReference>
<dbReference type="NCBIfam" id="NF004226">
    <property type="entry name" value="PRK05673.1"/>
    <property type="match status" value="1"/>
</dbReference>
<dbReference type="SUPFAM" id="SSF89550">
    <property type="entry name" value="PHP domain-like"/>
    <property type="match status" value="1"/>
</dbReference>